<dbReference type="EC" id="1.4.3.16" evidence="4"/>
<dbReference type="GO" id="GO:0008734">
    <property type="term" value="F:L-aspartate oxidase activity"/>
    <property type="evidence" value="ECO:0007669"/>
    <property type="project" value="UniProtKB-EC"/>
</dbReference>
<dbReference type="SUPFAM" id="SSF56425">
    <property type="entry name" value="Succinate dehydrogenase/fumarate reductase flavoprotein, catalytic domain"/>
    <property type="match status" value="1"/>
</dbReference>
<dbReference type="PRINTS" id="PR00411">
    <property type="entry name" value="PNDRDTASEI"/>
</dbReference>
<feature type="domain" description="FAD-dependent oxidoreductase 2 FAD-binding" evidence="9">
    <location>
        <begin position="6"/>
        <end position="390"/>
    </location>
</feature>
<dbReference type="UniPathway" id="UPA00253">
    <property type="reaction ID" value="UER00326"/>
</dbReference>
<sequence>MKHKADFLVIGSGSAGLIFALKVAAHGNVIILSKSTMEDTATSYAQGGIAAVTYSPDNYEKHIEDTLKAGAGINDKEIVRITITESTERIKELIKWGTHFDKEKSGKYALAREGGHSEFRILHHKDNTGFEIQRALSEKVKAHPNIEVFENYFAIDLITQHHFNEEVNRYRKDIRCFGAYAMNEKAGNVETFLAKVTVIATGGLGNIYQTTTNPLFATGDGIALAYRAKAHLDNLEFVQFHPTSLYNPGEKPSFLITEALRGSGAILKTRKGNVFMKKYHELGSLAPRDIVARAIDNEMKLSGDDFVFLDARHIHKNEILNHFPTIYAKCLSIGIDITKEMIPVVPAAHYSCGGVNSDKDGRTTIQNLYAIGEVARTGLHGANRLASNSLLEAAVFSHRAAMHANGVIQQLDFRENVPDWDAEGRVMNEEMILITQSKKELQAIMSSYVGIVRSNLRLKRALDRLEILYKETEDLYEKSIISKDICELRNMINVAYLVIKMAMNRKESVGLHYSIDYPEKKKK</sequence>
<proteinExistence type="inferred from homology"/>
<dbReference type="InterPro" id="IPR015939">
    <property type="entry name" value="Fum_Rdtase/Succ_DH_flav-like_C"/>
</dbReference>
<dbReference type="Pfam" id="PF00890">
    <property type="entry name" value="FAD_binding_2"/>
    <property type="match status" value="1"/>
</dbReference>
<dbReference type="GO" id="GO:0034628">
    <property type="term" value="P:'de novo' NAD+ biosynthetic process from L-aspartate"/>
    <property type="evidence" value="ECO:0007669"/>
    <property type="project" value="TreeGrafter"/>
</dbReference>
<evidence type="ECO:0000256" key="2">
    <source>
        <dbReference type="ARBA" id="ARBA00004950"/>
    </source>
</evidence>
<reference evidence="11" key="1">
    <citation type="submission" date="2018-06" db="EMBL/GenBank/DDBJ databases">
        <authorList>
            <person name="Zhirakovskaya E."/>
        </authorList>
    </citation>
    <scope>NUCLEOTIDE SEQUENCE</scope>
</reference>
<keyword evidence="6" id="KW-0662">Pyridine nucleotide biosynthesis</keyword>
<comment type="cofactor">
    <cofactor evidence="1">
        <name>FAD</name>
        <dbReference type="ChEBI" id="CHEBI:57692"/>
    </cofactor>
</comment>
<dbReference type="AlphaFoldDB" id="A0A3B0UCB5"/>
<dbReference type="SUPFAM" id="SSF46977">
    <property type="entry name" value="Succinate dehydrogenase/fumarate reductase flavoprotein C-terminal domain"/>
    <property type="match status" value="1"/>
</dbReference>
<evidence type="ECO:0000256" key="5">
    <source>
        <dbReference type="ARBA" id="ARBA00022630"/>
    </source>
</evidence>
<dbReference type="Gene3D" id="3.50.50.60">
    <property type="entry name" value="FAD/NAD(P)-binding domain"/>
    <property type="match status" value="1"/>
</dbReference>
<dbReference type="PRINTS" id="PR00368">
    <property type="entry name" value="FADPNR"/>
</dbReference>
<accession>A0A3B0UCB5</accession>
<evidence type="ECO:0000313" key="11">
    <source>
        <dbReference type="EMBL" id="VAW28611.1"/>
    </source>
</evidence>
<protein>
    <recommendedName>
        <fullName evidence="4">L-aspartate oxidase</fullName>
        <ecNumber evidence="4">1.4.3.16</ecNumber>
    </recommendedName>
</protein>
<comment type="pathway">
    <text evidence="2">Cofactor biosynthesis; NAD(+) biosynthesis; iminoaspartate from L-aspartate (oxidase route): step 1/1.</text>
</comment>
<comment type="similarity">
    <text evidence="3">Belongs to the FAD-dependent oxidoreductase 2 family. NadB subfamily.</text>
</comment>
<dbReference type="PIRSF" id="PIRSF000171">
    <property type="entry name" value="SDHA_APRA_LASPO"/>
    <property type="match status" value="1"/>
</dbReference>
<evidence type="ECO:0000259" key="10">
    <source>
        <dbReference type="Pfam" id="PF02910"/>
    </source>
</evidence>
<dbReference type="PANTHER" id="PTHR42716">
    <property type="entry name" value="L-ASPARTATE OXIDASE"/>
    <property type="match status" value="1"/>
</dbReference>
<dbReference type="SUPFAM" id="SSF51905">
    <property type="entry name" value="FAD/NAD(P)-binding domain"/>
    <property type="match status" value="1"/>
</dbReference>
<dbReference type="NCBIfam" id="NF006567">
    <property type="entry name" value="PRK09077.1"/>
    <property type="match status" value="1"/>
</dbReference>
<organism evidence="11">
    <name type="scientific">hydrothermal vent metagenome</name>
    <dbReference type="NCBI Taxonomy" id="652676"/>
    <lineage>
        <taxon>unclassified sequences</taxon>
        <taxon>metagenomes</taxon>
        <taxon>ecological metagenomes</taxon>
    </lineage>
</organism>
<dbReference type="NCBIfam" id="TIGR00551">
    <property type="entry name" value="nadB"/>
    <property type="match status" value="1"/>
</dbReference>
<evidence type="ECO:0000259" key="9">
    <source>
        <dbReference type="Pfam" id="PF00890"/>
    </source>
</evidence>
<evidence type="ECO:0000256" key="4">
    <source>
        <dbReference type="ARBA" id="ARBA00012173"/>
    </source>
</evidence>
<dbReference type="InterPro" id="IPR005288">
    <property type="entry name" value="NadB"/>
</dbReference>
<dbReference type="Gene3D" id="3.90.700.10">
    <property type="entry name" value="Succinate dehydrogenase/fumarate reductase flavoprotein, catalytic domain"/>
    <property type="match status" value="1"/>
</dbReference>
<evidence type="ECO:0000256" key="3">
    <source>
        <dbReference type="ARBA" id="ARBA00008562"/>
    </source>
</evidence>
<feature type="domain" description="Fumarate reductase/succinate dehydrogenase flavoprotein-like C-terminal" evidence="10">
    <location>
        <begin position="439"/>
        <end position="521"/>
    </location>
</feature>
<keyword evidence="8 11" id="KW-0560">Oxidoreductase</keyword>
<keyword evidence="5" id="KW-0285">Flavoprotein</keyword>
<gene>
    <name evidence="11" type="ORF">MNBD_BACTEROID07-900</name>
</gene>
<dbReference type="Pfam" id="PF02910">
    <property type="entry name" value="Succ_DH_flav_C"/>
    <property type="match status" value="1"/>
</dbReference>
<dbReference type="FunFam" id="1.20.58.100:FF:000002">
    <property type="entry name" value="L-aspartate oxidase"/>
    <property type="match status" value="1"/>
</dbReference>
<dbReference type="Gene3D" id="1.20.58.100">
    <property type="entry name" value="Fumarate reductase/succinate dehydrogenase flavoprotein-like, C-terminal domain"/>
    <property type="match status" value="1"/>
</dbReference>
<evidence type="ECO:0000256" key="6">
    <source>
        <dbReference type="ARBA" id="ARBA00022642"/>
    </source>
</evidence>
<evidence type="ECO:0000256" key="1">
    <source>
        <dbReference type="ARBA" id="ARBA00001974"/>
    </source>
</evidence>
<dbReference type="PANTHER" id="PTHR42716:SF2">
    <property type="entry name" value="L-ASPARTATE OXIDASE, CHLOROPLASTIC"/>
    <property type="match status" value="1"/>
</dbReference>
<dbReference type="EMBL" id="UOET01000264">
    <property type="protein sequence ID" value="VAW28611.1"/>
    <property type="molecule type" value="Genomic_DNA"/>
</dbReference>
<keyword evidence="7" id="KW-0274">FAD</keyword>
<evidence type="ECO:0000256" key="8">
    <source>
        <dbReference type="ARBA" id="ARBA00023002"/>
    </source>
</evidence>
<dbReference type="InterPro" id="IPR003953">
    <property type="entry name" value="FAD-dep_OxRdtase_2_FAD-bd"/>
</dbReference>
<name>A0A3B0UCB5_9ZZZZ</name>
<dbReference type="InterPro" id="IPR027477">
    <property type="entry name" value="Succ_DH/fumarate_Rdtase_cat_sf"/>
</dbReference>
<dbReference type="InterPro" id="IPR037099">
    <property type="entry name" value="Fum_R/Succ_DH_flav-like_C_sf"/>
</dbReference>
<dbReference type="InterPro" id="IPR036188">
    <property type="entry name" value="FAD/NAD-bd_sf"/>
</dbReference>
<evidence type="ECO:0000256" key="7">
    <source>
        <dbReference type="ARBA" id="ARBA00022827"/>
    </source>
</evidence>
<dbReference type="FunFam" id="3.90.700.10:FF:000002">
    <property type="entry name" value="L-aspartate oxidase"/>
    <property type="match status" value="1"/>
</dbReference>